<evidence type="ECO:0000256" key="4">
    <source>
        <dbReference type="ARBA" id="ARBA00022989"/>
    </source>
</evidence>
<proteinExistence type="predicted"/>
<evidence type="ECO:0000313" key="7">
    <source>
        <dbReference type="EMBL" id="OIQ64209.1"/>
    </source>
</evidence>
<dbReference type="PRINTS" id="PR00447">
    <property type="entry name" value="NATRESASSCMP"/>
</dbReference>
<name>A0A1J5NY66_9ZZZZ</name>
<sequence>MAAAVFHTAGQTQVAEIQDAYKLLGGAVGSALAPILFGVALLCSGINSTVTATLAGQIVMEGFVQMRVAPWVRRLVTRSIAIVPALVVTLLYGEKGTAELLVLSQVVLSLQLPFAIVPLVRMTADAKRMNGLPAPRWLTLACWVIGIIIIVLNAKLIWDVAMGN</sequence>
<keyword evidence="5 6" id="KW-0472">Membrane</keyword>
<dbReference type="GO" id="GO:0034755">
    <property type="term" value="P:iron ion transmembrane transport"/>
    <property type="evidence" value="ECO:0007669"/>
    <property type="project" value="TreeGrafter"/>
</dbReference>
<keyword evidence="4 6" id="KW-1133">Transmembrane helix</keyword>
<feature type="transmembrane region" description="Helical" evidence="6">
    <location>
        <begin position="137"/>
        <end position="158"/>
    </location>
</feature>
<evidence type="ECO:0000256" key="6">
    <source>
        <dbReference type="SAM" id="Phobius"/>
    </source>
</evidence>
<protein>
    <submittedName>
        <fullName evidence="7">Divalent metal cation transporter MntH</fullName>
    </submittedName>
</protein>
<evidence type="ECO:0000256" key="3">
    <source>
        <dbReference type="ARBA" id="ARBA00022692"/>
    </source>
</evidence>
<gene>
    <name evidence="7" type="primary">mntH_25</name>
    <name evidence="7" type="ORF">GALL_542420</name>
</gene>
<dbReference type="EMBL" id="MLJW01008327">
    <property type="protein sequence ID" value="OIQ64209.1"/>
    <property type="molecule type" value="Genomic_DNA"/>
</dbReference>
<evidence type="ECO:0000256" key="1">
    <source>
        <dbReference type="ARBA" id="ARBA00004141"/>
    </source>
</evidence>
<dbReference type="AlphaFoldDB" id="A0A1J5NY66"/>
<dbReference type="Pfam" id="PF01566">
    <property type="entry name" value="Nramp"/>
    <property type="match status" value="1"/>
</dbReference>
<evidence type="ECO:0000256" key="5">
    <source>
        <dbReference type="ARBA" id="ARBA00023136"/>
    </source>
</evidence>
<keyword evidence="3 6" id="KW-0812">Transmembrane</keyword>
<accession>A0A1J5NY66</accession>
<dbReference type="PANTHER" id="PTHR11706">
    <property type="entry name" value="SOLUTE CARRIER PROTEIN FAMILY 11 MEMBER"/>
    <property type="match status" value="1"/>
</dbReference>
<dbReference type="InterPro" id="IPR001046">
    <property type="entry name" value="NRAMP_fam"/>
</dbReference>
<evidence type="ECO:0000256" key="2">
    <source>
        <dbReference type="ARBA" id="ARBA00022448"/>
    </source>
</evidence>
<comment type="caution">
    <text evidence="7">The sequence shown here is derived from an EMBL/GenBank/DDBJ whole genome shotgun (WGS) entry which is preliminary data.</text>
</comment>
<feature type="transmembrane region" description="Helical" evidence="6">
    <location>
        <begin position="98"/>
        <end position="117"/>
    </location>
</feature>
<feature type="transmembrane region" description="Helical" evidence="6">
    <location>
        <begin position="31"/>
        <end position="54"/>
    </location>
</feature>
<comment type="subcellular location">
    <subcellularLocation>
        <location evidence="1">Membrane</location>
        <topology evidence="1">Multi-pass membrane protein</topology>
    </subcellularLocation>
</comment>
<dbReference type="GO" id="GO:0005384">
    <property type="term" value="F:manganese ion transmembrane transporter activity"/>
    <property type="evidence" value="ECO:0007669"/>
    <property type="project" value="TreeGrafter"/>
</dbReference>
<dbReference type="GO" id="GO:0015086">
    <property type="term" value="F:cadmium ion transmembrane transporter activity"/>
    <property type="evidence" value="ECO:0007669"/>
    <property type="project" value="TreeGrafter"/>
</dbReference>
<reference evidence="7" key="1">
    <citation type="submission" date="2016-10" db="EMBL/GenBank/DDBJ databases">
        <title>Sequence of Gallionella enrichment culture.</title>
        <authorList>
            <person name="Poehlein A."/>
            <person name="Muehling M."/>
            <person name="Daniel R."/>
        </authorList>
    </citation>
    <scope>NUCLEOTIDE SEQUENCE</scope>
</reference>
<feature type="transmembrane region" description="Helical" evidence="6">
    <location>
        <begin position="75"/>
        <end position="92"/>
    </location>
</feature>
<dbReference type="PANTHER" id="PTHR11706:SF33">
    <property type="entry name" value="NATURAL RESISTANCE-ASSOCIATED MACROPHAGE PROTEIN 2"/>
    <property type="match status" value="1"/>
</dbReference>
<keyword evidence="2" id="KW-0813">Transport</keyword>
<dbReference type="GO" id="GO:0005886">
    <property type="term" value="C:plasma membrane"/>
    <property type="evidence" value="ECO:0007669"/>
    <property type="project" value="TreeGrafter"/>
</dbReference>
<organism evidence="7">
    <name type="scientific">mine drainage metagenome</name>
    <dbReference type="NCBI Taxonomy" id="410659"/>
    <lineage>
        <taxon>unclassified sequences</taxon>
        <taxon>metagenomes</taxon>
        <taxon>ecological metagenomes</taxon>
    </lineage>
</organism>